<dbReference type="Proteomes" id="UP001595987">
    <property type="component" value="Unassembled WGS sequence"/>
</dbReference>
<evidence type="ECO:0000256" key="3">
    <source>
        <dbReference type="ARBA" id="ARBA00022475"/>
    </source>
</evidence>
<feature type="transmembrane region" description="Helical" evidence="4">
    <location>
        <begin position="80"/>
        <end position="98"/>
    </location>
</feature>
<evidence type="ECO:0000313" key="7">
    <source>
        <dbReference type="Proteomes" id="UP001595987"/>
    </source>
</evidence>
<feature type="transmembrane region" description="Helical" evidence="4">
    <location>
        <begin position="218"/>
        <end position="239"/>
    </location>
</feature>
<keyword evidence="4" id="KW-0472">Membrane</keyword>
<evidence type="ECO:0000256" key="4">
    <source>
        <dbReference type="SAM" id="Phobius"/>
    </source>
</evidence>
<feature type="transmembrane region" description="Helical" evidence="4">
    <location>
        <begin position="104"/>
        <end position="128"/>
    </location>
</feature>
<comment type="similarity">
    <text evidence="2">Belongs to the UPF0177 family.</text>
</comment>
<comment type="caution">
    <text evidence="6">The sequence shown here is derived from an EMBL/GenBank/DDBJ whole genome shotgun (WGS) entry which is preliminary data.</text>
</comment>
<organism evidence="6 7">
    <name type="scientific">Lactococcus nasutitermitis</name>
    <dbReference type="NCBI Taxonomy" id="1652957"/>
    <lineage>
        <taxon>Bacteria</taxon>
        <taxon>Bacillati</taxon>
        <taxon>Bacillota</taxon>
        <taxon>Bacilli</taxon>
        <taxon>Lactobacillales</taxon>
        <taxon>Streptococcaceae</taxon>
        <taxon>Lactococcus</taxon>
    </lineage>
</organism>
<evidence type="ECO:0000259" key="5">
    <source>
        <dbReference type="Pfam" id="PF02517"/>
    </source>
</evidence>
<comment type="subcellular location">
    <subcellularLocation>
        <location evidence="1">Cell membrane</location>
        <topology evidence="1">Multi-pass membrane protein</topology>
    </subcellularLocation>
</comment>
<keyword evidence="6" id="KW-0378">Hydrolase</keyword>
<keyword evidence="4" id="KW-1133">Transmembrane helix</keyword>
<gene>
    <name evidence="6" type="ORF">ACFO26_04375</name>
</gene>
<feature type="transmembrane region" description="Helical" evidence="4">
    <location>
        <begin position="5"/>
        <end position="25"/>
    </location>
</feature>
<keyword evidence="3" id="KW-1003">Cell membrane</keyword>
<feature type="transmembrane region" description="Helical" evidence="4">
    <location>
        <begin position="140"/>
        <end position="161"/>
    </location>
</feature>
<dbReference type="PANTHER" id="PTHR36435">
    <property type="entry name" value="SLR1288 PROTEIN"/>
    <property type="match status" value="1"/>
</dbReference>
<feature type="transmembrane region" description="Helical" evidence="4">
    <location>
        <begin position="167"/>
        <end position="185"/>
    </location>
</feature>
<keyword evidence="7" id="KW-1185">Reference proteome</keyword>
<accession>A0ABV9JCG3</accession>
<sequence>MKKVIIIFAITIGYIIGLGRLFWLLKITGILHLPHLTGLAGIAANTLIQDVPLLALFIFLNIKFFKQKILFERYSWLKTVGILWLAWLYLAITINAVIVKHSSFPLILLNLLAFFIVGAAEEFIFRGLIFGSLVSRGKSLPFAVAVSSILFGLTHLVNLTHQSLNNTLLQVIYVVALGVLLATIYMKSNNLLLPIILHTAIDFTAVSLTSSVNSTHATVGSVIGLYVVVAIIVVPYLLTGKKQLSLFKKRLEN</sequence>
<feature type="transmembrane region" description="Helical" evidence="4">
    <location>
        <begin position="37"/>
        <end position="60"/>
    </location>
</feature>
<name>A0ABV9JCG3_9LACT</name>
<evidence type="ECO:0000256" key="1">
    <source>
        <dbReference type="ARBA" id="ARBA00004651"/>
    </source>
</evidence>
<dbReference type="RefSeq" id="WP_213533321.1">
    <property type="nucleotide sequence ID" value="NZ_BOVQ01000002.1"/>
</dbReference>
<protein>
    <submittedName>
        <fullName evidence="6">CPBP family intramembrane glutamic endopeptidase</fullName>
        <ecNumber evidence="6">3.4.-.-</ecNumber>
    </submittedName>
</protein>
<dbReference type="InterPro" id="IPR052710">
    <property type="entry name" value="CAAX_protease"/>
</dbReference>
<dbReference type="InterPro" id="IPR003675">
    <property type="entry name" value="Rce1/LyrA-like_dom"/>
</dbReference>
<keyword evidence="4" id="KW-0812">Transmembrane</keyword>
<evidence type="ECO:0000256" key="2">
    <source>
        <dbReference type="ARBA" id="ARBA00009067"/>
    </source>
</evidence>
<proteinExistence type="inferred from homology"/>
<dbReference type="EMBL" id="JBHSGD010000004">
    <property type="protein sequence ID" value="MFC4652137.1"/>
    <property type="molecule type" value="Genomic_DNA"/>
</dbReference>
<dbReference type="PANTHER" id="PTHR36435:SF1">
    <property type="entry name" value="CAAX AMINO TERMINAL PROTEASE FAMILY PROTEIN"/>
    <property type="match status" value="1"/>
</dbReference>
<evidence type="ECO:0000313" key="6">
    <source>
        <dbReference type="EMBL" id="MFC4652137.1"/>
    </source>
</evidence>
<reference evidence="7" key="1">
    <citation type="journal article" date="2019" name="Int. J. Syst. Evol. Microbiol.">
        <title>The Global Catalogue of Microorganisms (GCM) 10K type strain sequencing project: providing services to taxonomists for standard genome sequencing and annotation.</title>
        <authorList>
            <consortium name="The Broad Institute Genomics Platform"/>
            <consortium name="The Broad Institute Genome Sequencing Center for Infectious Disease"/>
            <person name="Wu L."/>
            <person name="Ma J."/>
        </authorList>
    </citation>
    <scope>NUCLEOTIDE SEQUENCE [LARGE SCALE GENOMIC DNA]</scope>
    <source>
        <strain evidence="7">CCUG 63287</strain>
    </source>
</reference>
<dbReference type="EC" id="3.4.-.-" evidence="6"/>
<dbReference type="GO" id="GO:0016787">
    <property type="term" value="F:hydrolase activity"/>
    <property type="evidence" value="ECO:0007669"/>
    <property type="project" value="UniProtKB-KW"/>
</dbReference>
<dbReference type="Pfam" id="PF02517">
    <property type="entry name" value="Rce1-like"/>
    <property type="match status" value="1"/>
</dbReference>
<feature type="domain" description="CAAX prenyl protease 2/Lysostaphin resistance protein A-like" evidence="5">
    <location>
        <begin position="106"/>
        <end position="203"/>
    </location>
</feature>